<reference evidence="2" key="1">
    <citation type="journal article" date="2015" name="Nature">
        <title>Complex archaea that bridge the gap between prokaryotes and eukaryotes.</title>
        <authorList>
            <person name="Spang A."/>
            <person name="Saw J.H."/>
            <person name="Jorgensen S.L."/>
            <person name="Zaremba-Niedzwiedzka K."/>
            <person name="Martijn J."/>
            <person name="Lind A.E."/>
            <person name="van Eijk R."/>
            <person name="Schleper C."/>
            <person name="Guy L."/>
            <person name="Ettema T.J."/>
        </authorList>
    </citation>
    <scope>NUCLEOTIDE SEQUENCE</scope>
</reference>
<sequence length="124" mass="13729">MARRRLDNITGEYTTAPLPRLHAQTYIDVRFLATVVAKFAGIHGRQKVTISEVIARILEEYAVTPMTSVSDALGILEGLGVDISDQLKQRLGRSIAQMPTEEQSSTVQDRAEEIARGMDDNDDN</sequence>
<gene>
    <name evidence="2" type="ORF">LCGC14_2419960</name>
</gene>
<feature type="region of interest" description="Disordered" evidence="1">
    <location>
        <begin position="93"/>
        <end position="124"/>
    </location>
</feature>
<dbReference type="EMBL" id="LAZR01036765">
    <property type="protein sequence ID" value="KKL23980.1"/>
    <property type="molecule type" value="Genomic_DNA"/>
</dbReference>
<feature type="compositionally biased region" description="Basic and acidic residues" evidence="1">
    <location>
        <begin position="109"/>
        <end position="124"/>
    </location>
</feature>
<organism evidence="2">
    <name type="scientific">marine sediment metagenome</name>
    <dbReference type="NCBI Taxonomy" id="412755"/>
    <lineage>
        <taxon>unclassified sequences</taxon>
        <taxon>metagenomes</taxon>
        <taxon>ecological metagenomes</taxon>
    </lineage>
</organism>
<proteinExistence type="predicted"/>
<evidence type="ECO:0000313" key="2">
    <source>
        <dbReference type="EMBL" id="KKL23980.1"/>
    </source>
</evidence>
<dbReference type="AlphaFoldDB" id="A0A0F9BQ20"/>
<protein>
    <submittedName>
        <fullName evidence="2">Uncharacterized protein</fullName>
    </submittedName>
</protein>
<name>A0A0F9BQ20_9ZZZZ</name>
<accession>A0A0F9BQ20</accession>
<comment type="caution">
    <text evidence="2">The sequence shown here is derived from an EMBL/GenBank/DDBJ whole genome shotgun (WGS) entry which is preliminary data.</text>
</comment>
<evidence type="ECO:0000256" key="1">
    <source>
        <dbReference type="SAM" id="MobiDB-lite"/>
    </source>
</evidence>